<dbReference type="Proteomes" id="UP000789405">
    <property type="component" value="Unassembled WGS sequence"/>
</dbReference>
<name>A0A9N9FE68_9GLOM</name>
<protein>
    <submittedName>
        <fullName evidence="1">13407_t:CDS:1</fullName>
    </submittedName>
</protein>
<proteinExistence type="predicted"/>
<sequence>MSNYHTGDIDEYPIKSLSINYIKSSDLSIDYLNDITIEDDNKKFLIESFNYYLKKDQINYKSLDIDDLKISKHLNEIIELQNPLCSKLNDLQRKNLVDLFIHIQHFIQHFIKKFLKKNNLDHTLLKIMRTTANNLGLFYIHQRNVVIGDETFEKVIKKRIDFYEANKNWIIIFVFFLKYKF</sequence>
<gene>
    <name evidence="1" type="ORF">DERYTH_LOCUS4261</name>
</gene>
<keyword evidence="2" id="KW-1185">Reference proteome</keyword>
<dbReference type="EMBL" id="CAJVPY010001613">
    <property type="protein sequence ID" value="CAG8529230.1"/>
    <property type="molecule type" value="Genomic_DNA"/>
</dbReference>
<dbReference type="OrthoDB" id="2433294at2759"/>
<accession>A0A9N9FE68</accession>
<evidence type="ECO:0000313" key="2">
    <source>
        <dbReference type="Proteomes" id="UP000789405"/>
    </source>
</evidence>
<dbReference type="AlphaFoldDB" id="A0A9N9FE68"/>
<reference evidence="1" key="1">
    <citation type="submission" date="2021-06" db="EMBL/GenBank/DDBJ databases">
        <authorList>
            <person name="Kallberg Y."/>
            <person name="Tangrot J."/>
            <person name="Rosling A."/>
        </authorList>
    </citation>
    <scope>NUCLEOTIDE SEQUENCE</scope>
    <source>
        <strain evidence="1">MA453B</strain>
    </source>
</reference>
<comment type="caution">
    <text evidence="1">The sequence shown here is derived from an EMBL/GenBank/DDBJ whole genome shotgun (WGS) entry which is preliminary data.</text>
</comment>
<organism evidence="1 2">
    <name type="scientific">Dentiscutata erythropus</name>
    <dbReference type="NCBI Taxonomy" id="1348616"/>
    <lineage>
        <taxon>Eukaryota</taxon>
        <taxon>Fungi</taxon>
        <taxon>Fungi incertae sedis</taxon>
        <taxon>Mucoromycota</taxon>
        <taxon>Glomeromycotina</taxon>
        <taxon>Glomeromycetes</taxon>
        <taxon>Diversisporales</taxon>
        <taxon>Gigasporaceae</taxon>
        <taxon>Dentiscutata</taxon>
    </lineage>
</organism>
<evidence type="ECO:0000313" key="1">
    <source>
        <dbReference type="EMBL" id="CAG8529230.1"/>
    </source>
</evidence>